<dbReference type="STRING" id="1835702.A0A1F5LRH6"/>
<feature type="region of interest" description="Disordered" evidence="1">
    <location>
        <begin position="86"/>
        <end position="113"/>
    </location>
</feature>
<feature type="compositionally biased region" description="Low complexity" evidence="1">
    <location>
        <begin position="501"/>
        <end position="520"/>
    </location>
</feature>
<accession>A0A1F5LRH6</accession>
<feature type="compositionally biased region" description="Polar residues" evidence="1">
    <location>
        <begin position="273"/>
        <end position="287"/>
    </location>
</feature>
<dbReference type="AlphaFoldDB" id="A0A1F5LRH6"/>
<organism evidence="2 3">
    <name type="scientific">Penicillium arizonense</name>
    <dbReference type="NCBI Taxonomy" id="1835702"/>
    <lineage>
        <taxon>Eukaryota</taxon>
        <taxon>Fungi</taxon>
        <taxon>Dikarya</taxon>
        <taxon>Ascomycota</taxon>
        <taxon>Pezizomycotina</taxon>
        <taxon>Eurotiomycetes</taxon>
        <taxon>Eurotiomycetidae</taxon>
        <taxon>Eurotiales</taxon>
        <taxon>Aspergillaceae</taxon>
        <taxon>Penicillium</taxon>
    </lineage>
</organism>
<feature type="compositionally biased region" description="Polar residues" evidence="1">
    <location>
        <begin position="195"/>
        <end position="208"/>
    </location>
</feature>
<feature type="compositionally biased region" description="Basic and acidic residues" evidence="1">
    <location>
        <begin position="521"/>
        <end position="532"/>
    </location>
</feature>
<dbReference type="RefSeq" id="XP_022490900.1">
    <property type="nucleotide sequence ID" value="XM_022629204.1"/>
</dbReference>
<evidence type="ECO:0000313" key="3">
    <source>
        <dbReference type="Proteomes" id="UP000177622"/>
    </source>
</evidence>
<feature type="compositionally biased region" description="Polar residues" evidence="1">
    <location>
        <begin position="442"/>
        <end position="461"/>
    </location>
</feature>
<gene>
    <name evidence="2" type="ORF">PENARI_c004G06725</name>
</gene>
<dbReference type="Proteomes" id="UP000177622">
    <property type="component" value="Unassembled WGS sequence"/>
</dbReference>
<evidence type="ECO:0000256" key="1">
    <source>
        <dbReference type="SAM" id="MobiDB-lite"/>
    </source>
</evidence>
<feature type="region of interest" description="Disordered" evidence="1">
    <location>
        <begin position="273"/>
        <end position="592"/>
    </location>
</feature>
<proteinExistence type="predicted"/>
<protein>
    <submittedName>
        <fullName evidence="2">Uncharacterized protein</fullName>
    </submittedName>
</protein>
<keyword evidence="3" id="KW-1185">Reference proteome</keyword>
<feature type="compositionally biased region" description="Low complexity" evidence="1">
    <location>
        <begin position="533"/>
        <end position="562"/>
    </location>
</feature>
<dbReference type="GeneID" id="34573938"/>
<comment type="caution">
    <text evidence="2">The sequence shown here is derived from an EMBL/GenBank/DDBJ whole genome shotgun (WGS) entry which is preliminary data.</text>
</comment>
<feature type="compositionally biased region" description="Acidic residues" evidence="1">
    <location>
        <begin position="9"/>
        <end position="23"/>
    </location>
</feature>
<sequence>MSWDRVIQDSDEEEPLEGDELEDLPSSVDPLQASEPAVQQQNGDIPAKHTVHNAVTEAPSAPDESMFPQFNVNFDEFLQSQDRNHAMLSSSQQRRKEKWIPSNSEGGSGSVGGMMAEIGLAQRRLLDDDPSSAGQQLPSTATQFSMQSAYAPFPTGSSFHPVPGQLESDSFAYIEAPNETNSNANQSLLSSRQGIYDMTPNTSSNSMVSPPKSVAHDVADFPRFQEQENPTSNSTHIIAQSNAYQPDFYSPHDTEPMSSVVSMRLNELRSDTAGTSLISAQHSQTSAPDELSLPAVPVPFVAPVPKRKRGRPKKKSIPDSDEDDELAFDRDLEFGQPSPNGAIHPSDSDETTELNTPAPGGVSIETNEEDLEPVVKRGKSEPKEPKKKKAKKEKTAPAPQPDPGNDDEVIWVDSKPIEAELIRNETNPEPTALDSNPPKNPKTAQTTAKENTPQPVQNNDQPGPRKRGRKRKMPAEQTPTISPAPEPVEWQTKIETPAPKVSVVVDNSPNSVPASNSNDNHTPEIQDKHQDQDPQAQAQATPEPHATTKETPQTPSKPTTKPVETPQNQNQNADKGPSKHSPISARSAVPLRVGLSKRARIAPLLKMVRK</sequence>
<dbReference type="EMBL" id="LXJU01000004">
    <property type="protein sequence ID" value="OGE55471.1"/>
    <property type="molecule type" value="Genomic_DNA"/>
</dbReference>
<feature type="compositionally biased region" description="Basic residues" evidence="1">
    <location>
        <begin position="305"/>
        <end position="315"/>
    </location>
</feature>
<name>A0A1F5LRH6_PENAI</name>
<feature type="compositionally biased region" description="Basic and acidic residues" evidence="1">
    <location>
        <begin position="373"/>
        <end position="384"/>
    </location>
</feature>
<evidence type="ECO:0000313" key="2">
    <source>
        <dbReference type="EMBL" id="OGE55471.1"/>
    </source>
</evidence>
<feature type="region of interest" description="Disordered" evidence="1">
    <location>
        <begin position="1"/>
        <end position="68"/>
    </location>
</feature>
<reference evidence="2 3" key="1">
    <citation type="journal article" date="2016" name="Sci. Rep.">
        <title>Penicillium arizonense, a new, genome sequenced fungal species, reveals a high chemical diversity in secreted metabolites.</title>
        <authorList>
            <person name="Grijseels S."/>
            <person name="Nielsen J.C."/>
            <person name="Randelovic M."/>
            <person name="Nielsen J."/>
            <person name="Nielsen K.F."/>
            <person name="Workman M."/>
            <person name="Frisvad J.C."/>
        </authorList>
    </citation>
    <scope>NUCLEOTIDE SEQUENCE [LARGE SCALE GENOMIC DNA]</scope>
    <source>
        <strain evidence="2 3">CBS 141311</strain>
    </source>
</reference>
<dbReference type="OrthoDB" id="5404794at2759"/>
<feature type="region of interest" description="Disordered" evidence="1">
    <location>
        <begin position="195"/>
        <end position="214"/>
    </location>
</feature>